<organism evidence="2 3">
    <name type="scientific">Liparis tanakae</name>
    <name type="common">Tanaka's snailfish</name>
    <dbReference type="NCBI Taxonomy" id="230148"/>
    <lineage>
        <taxon>Eukaryota</taxon>
        <taxon>Metazoa</taxon>
        <taxon>Chordata</taxon>
        <taxon>Craniata</taxon>
        <taxon>Vertebrata</taxon>
        <taxon>Euteleostomi</taxon>
        <taxon>Actinopterygii</taxon>
        <taxon>Neopterygii</taxon>
        <taxon>Teleostei</taxon>
        <taxon>Neoteleostei</taxon>
        <taxon>Acanthomorphata</taxon>
        <taxon>Eupercaria</taxon>
        <taxon>Perciformes</taxon>
        <taxon>Cottioidei</taxon>
        <taxon>Cottales</taxon>
        <taxon>Liparidae</taxon>
        <taxon>Liparis</taxon>
    </lineage>
</organism>
<comment type="caution">
    <text evidence="2">The sequence shown here is derived from an EMBL/GenBank/DDBJ whole genome shotgun (WGS) entry which is preliminary data.</text>
</comment>
<dbReference type="EMBL" id="SRLO01000010">
    <property type="protein sequence ID" value="TNN87443.1"/>
    <property type="molecule type" value="Genomic_DNA"/>
</dbReference>
<evidence type="ECO:0000256" key="1">
    <source>
        <dbReference type="SAM" id="MobiDB-lite"/>
    </source>
</evidence>
<dbReference type="Proteomes" id="UP000314294">
    <property type="component" value="Unassembled WGS sequence"/>
</dbReference>
<keyword evidence="3" id="KW-1185">Reference proteome</keyword>
<feature type="region of interest" description="Disordered" evidence="1">
    <location>
        <begin position="1"/>
        <end position="25"/>
    </location>
</feature>
<reference evidence="2 3" key="1">
    <citation type="submission" date="2019-03" db="EMBL/GenBank/DDBJ databases">
        <title>First draft genome of Liparis tanakae, snailfish: a comprehensive survey of snailfish specific genes.</title>
        <authorList>
            <person name="Kim W."/>
            <person name="Song I."/>
            <person name="Jeong J.-H."/>
            <person name="Kim D."/>
            <person name="Kim S."/>
            <person name="Ryu S."/>
            <person name="Song J.Y."/>
            <person name="Lee S.K."/>
        </authorList>
    </citation>
    <scope>NUCLEOTIDE SEQUENCE [LARGE SCALE GENOMIC DNA]</scope>
    <source>
        <tissue evidence="2">Muscle</tissue>
    </source>
</reference>
<accession>A0A4Z2JCE3</accession>
<gene>
    <name evidence="2" type="ORF">EYF80_002160</name>
</gene>
<dbReference type="AlphaFoldDB" id="A0A4Z2JCE3"/>
<protein>
    <submittedName>
        <fullName evidence="2">Uncharacterized protein</fullName>
    </submittedName>
</protein>
<evidence type="ECO:0000313" key="3">
    <source>
        <dbReference type="Proteomes" id="UP000314294"/>
    </source>
</evidence>
<evidence type="ECO:0000313" key="2">
    <source>
        <dbReference type="EMBL" id="TNN87443.1"/>
    </source>
</evidence>
<proteinExistence type="predicted"/>
<sequence length="143" mass="15936">MKTAAQDDTPPPPLLSVSRGRTESTLGLCKSHARSPESLLPTAPQSSASVLIAMSRQADARPDESYATQKIEKLNMNHITLSYSAQVENELFGIWEPTIRQLFSHLNDAVGHTMNLLQPGIKDSRVQQFKKDIWDYPIGEYGR</sequence>
<name>A0A4Z2JCE3_9TELE</name>